<dbReference type="InterPro" id="IPR008042">
    <property type="entry name" value="Retrotrans_Pao"/>
</dbReference>
<dbReference type="PANTHER" id="PTHR47331">
    <property type="entry name" value="PHD-TYPE DOMAIN-CONTAINING PROTEIN"/>
    <property type="match status" value="1"/>
</dbReference>
<dbReference type="InterPro" id="IPR043502">
    <property type="entry name" value="DNA/RNA_pol_sf"/>
</dbReference>
<organism evidence="2 3">
    <name type="scientific">Diabrotica virgifera virgifera</name>
    <name type="common">western corn rootworm</name>
    <dbReference type="NCBI Taxonomy" id="50390"/>
    <lineage>
        <taxon>Eukaryota</taxon>
        <taxon>Metazoa</taxon>
        <taxon>Ecdysozoa</taxon>
        <taxon>Arthropoda</taxon>
        <taxon>Hexapoda</taxon>
        <taxon>Insecta</taxon>
        <taxon>Pterygota</taxon>
        <taxon>Neoptera</taxon>
        <taxon>Endopterygota</taxon>
        <taxon>Coleoptera</taxon>
        <taxon>Polyphaga</taxon>
        <taxon>Cucujiformia</taxon>
        <taxon>Chrysomeloidea</taxon>
        <taxon>Chrysomelidae</taxon>
        <taxon>Galerucinae</taxon>
        <taxon>Diabroticina</taxon>
        <taxon>Diabroticites</taxon>
        <taxon>Diabrotica</taxon>
    </lineage>
</organism>
<evidence type="ECO:0000259" key="1">
    <source>
        <dbReference type="PROSITE" id="PS50878"/>
    </source>
</evidence>
<name>A0ABM5K2J5_DIAVI</name>
<feature type="domain" description="Reverse transcriptase" evidence="1">
    <location>
        <begin position="1"/>
        <end position="144"/>
    </location>
</feature>
<evidence type="ECO:0000313" key="3">
    <source>
        <dbReference type="Proteomes" id="UP001652700"/>
    </source>
</evidence>
<dbReference type="Gene3D" id="3.30.420.10">
    <property type="entry name" value="Ribonuclease H-like superfamily/Ribonuclease H"/>
    <property type="match status" value="1"/>
</dbReference>
<dbReference type="InterPro" id="IPR000477">
    <property type="entry name" value="RT_dom"/>
</dbReference>
<evidence type="ECO:0000313" key="2">
    <source>
        <dbReference type="EnsemblMetazoa" id="XP_050504410.1"/>
    </source>
</evidence>
<dbReference type="Pfam" id="PF18701">
    <property type="entry name" value="DUF5641"/>
    <property type="match status" value="1"/>
</dbReference>
<dbReference type="InterPro" id="IPR040676">
    <property type="entry name" value="DUF5641"/>
</dbReference>
<dbReference type="PROSITE" id="PS50878">
    <property type="entry name" value="RT_POL"/>
    <property type="match status" value="1"/>
</dbReference>
<keyword evidence="3" id="KW-1185">Reference proteome</keyword>
<dbReference type="Proteomes" id="UP001652700">
    <property type="component" value="Unplaced"/>
</dbReference>
<dbReference type="InterPro" id="IPR012337">
    <property type="entry name" value="RNaseH-like_sf"/>
</dbReference>
<protein>
    <recommendedName>
        <fullName evidence="1">Reverse transcriptase domain-containing protein</fullName>
    </recommendedName>
</protein>
<accession>A0ABM5K2J5</accession>
<proteinExistence type="predicted"/>
<dbReference type="EnsemblMetazoa" id="XM_050648453.1">
    <property type="protein sequence ID" value="XP_050504410.1"/>
    <property type="gene ID" value="LOC114339121"/>
</dbReference>
<dbReference type="GeneID" id="114339121"/>
<sequence>MYRQVLVEPAQRNLQRVIIWRNDPSQEIIIYQLNTVTYGLASSSYLATRCLKEISIHSSATFPEESRKLNLDTYVDDVVTGASTKQGLISLRRDLTSILSSYGFNLRQFSSNSTALLSDINVDDHKEEYIITDSPNSKTLGISWNSLTDSCIYNTRITANPSIITKRTILSTIASIFDPLGCLGPMIVQAKVLMQKLWIQRLNWDDPIPVELYKIWKSFIDNFTLVNSFNIPRQVTTKDPIYIELHGFSDSSINAYGACIYVRSIDIHGRILSNLLCAKSRVAPLKAISLPRLELCGALTLARLTKNVIESLKLTFSKIYFYTDSTIVLCWLGLEPRTLKTFVCNRVSEIQQLTKIDEWHHIPSNLNPADIISREASPSELHECDLWWHGPSFLLQSQDTWPSNNHISNFTAHTPDPDLMELNPKSIVLSSQVSPSILISSLVNRYSSYTKLRNVLAYCFRFIHNAKTSREFRIIGDLTLTEMVQSTNYLVRHVQRESFPEDIHQLKSHGKVKLSSKLNSLNVFLDDLNIMRVVGRLRHASIQFSAKHPVLLPHKHPLLKTNAIRDFSQENKITWHFIPARSPHFGGLWESAIKSIKTHLYRIINNANPLFYEELYTLLVQIEGVLNSRPLLPMSNDPNDIEVLTPGHFLIGHPLNMVPAIDYEDFPINRLTRFELLQRMMQHFWSRWKNEYYTLQQREKWRYTKDTAKLQGQMVLLKDDGLPPYQWSRGRISALHPGKDGLVSVSTPNGTIKRSITKLCPLPVEQ</sequence>
<dbReference type="SUPFAM" id="SSF53098">
    <property type="entry name" value="Ribonuclease H-like"/>
    <property type="match status" value="1"/>
</dbReference>
<dbReference type="Pfam" id="PF05380">
    <property type="entry name" value="Peptidase_A17"/>
    <property type="match status" value="1"/>
</dbReference>
<reference evidence="2" key="1">
    <citation type="submission" date="2025-05" db="UniProtKB">
        <authorList>
            <consortium name="EnsemblMetazoa"/>
        </authorList>
    </citation>
    <scope>IDENTIFICATION</scope>
</reference>
<dbReference type="SUPFAM" id="SSF56672">
    <property type="entry name" value="DNA/RNA polymerases"/>
    <property type="match status" value="1"/>
</dbReference>
<dbReference type="PANTHER" id="PTHR47331:SF4">
    <property type="entry name" value="PEPTIDASE S1 DOMAIN-CONTAINING PROTEIN"/>
    <property type="match status" value="1"/>
</dbReference>
<dbReference type="InterPro" id="IPR036397">
    <property type="entry name" value="RNaseH_sf"/>
</dbReference>
<dbReference type="RefSeq" id="XP_050504410.1">
    <property type="nucleotide sequence ID" value="XM_050648453.1"/>
</dbReference>